<dbReference type="PANTHER" id="PTHR43968:SF8">
    <property type="entry name" value="S-TRANSFERASE, PUTATIVE (AFU_ORTHOLOGUE AFUA_2G00590)-RELATED"/>
    <property type="match status" value="1"/>
</dbReference>
<protein>
    <submittedName>
        <fullName evidence="3">Thioredoxin-like protein</fullName>
    </submittedName>
</protein>
<feature type="domain" description="GST N-terminal" evidence="1">
    <location>
        <begin position="9"/>
        <end position="93"/>
    </location>
</feature>
<dbReference type="InterPro" id="IPR036249">
    <property type="entry name" value="Thioredoxin-like_sf"/>
</dbReference>
<feature type="domain" description="GST C-terminal" evidence="2">
    <location>
        <begin position="102"/>
        <end position="246"/>
    </location>
</feature>
<proteinExistence type="predicted"/>
<dbReference type="SFLD" id="SFLDG00358">
    <property type="entry name" value="Main_(cytGST)"/>
    <property type="match status" value="1"/>
</dbReference>
<accession>A0A6A6XX99</accession>
<dbReference type="SUPFAM" id="SSF52833">
    <property type="entry name" value="Thioredoxin-like"/>
    <property type="match status" value="1"/>
</dbReference>
<keyword evidence="4" id="KW-1185">Reference proteome</keyword>
<dbReference type="Pfam" id="PF13409">
    <property type="entry name" value="GST_N_2"/>
    <property type="match status" value="1"/>
</dbReference>
<organism evidence="3 4">
    <name type="scientific">Melanomma pulvis-pyrius CBS 109.77</name>
    <dbReference type="NCBI Taxonomy" id="1314802"/>
    <lineage>
        <taxon>Eukaryota</taxon>
        <taxon>Fungi</taxon>
        <taxon>Dikarya</taxon>
        <taxon>Ascomycota</taxon>
        <taxon>Pezizomycotina</taxon>
        <taxon>Dothideomycetes</taxon>
        <taxon>Pleosporomycetidae</taxon>
        <taxon>Pleosporales</taxon>
        <taxon>Melanommataceae</taxon>
        <taxon>Melanomma</taxon>
    </lineage>
</organism>
<sequence length="246" mass="27215">MAATNGDTPKITFYTNHGCPWAHRAHIVVKELGLSYDEVIIDLDTPREPWYLEVNPRGLVPSIKFSNGTLKDEIITESAIVSQFLADAYPSHLVPASNTAVGALARARINFFVDTWFTKAGSFWISILRKDSAEEQEDLAKEFVNLVGKEIEPLLKDASPFFGGSEKLTLAEALTAPFILRIYSLSNNGFLPKSVVSGFDALPNFSKWAAKVIKHESVTYIWDEEAVLAGTKKRVEKLKAEAKAKA</sequence>
<evidence type="ECO:0000259" key="1">
    <source>
        <dbReference type="PROSITE" id="PS50404"/>
    </source>
</evidence>
<evidence type="ECO:0000313" key="4">
    <source>
        <dbReference type="Proteomes" id="UP000799757"/>
    </source>
</evidence>
<dbReference type="PANTHER" id="PTHR43968">
    <property type="match status" value="1"/>
</dbReference>
<dbReference type="InterPro" id="IPR040079">
    <property type="entry name" value="Glutathione_S-Trfase"/>
</dbReference>
<dbReference type="Gene3D" id="1.20.1050.10">
    <property type="match status" value="1"/>
</dbReference>
<gene>
    <name evidence="3" type="ORF">K505DRAFT_141683</name>
</gene>
<dbReference type="InterPro" id="IPR050983">
    <property type="entry name" value="GST_Omega/HSP26"/>
</dbReference>
<dbReference type="SFLD" id="SFLDS00019">
    <property type="entry name" value="Glutathione_Transferase_(cytos"/>
    <property type="match status" value="1"/>
</dbReference>
<dbReference type="EMBL" id="MU001744">
    <property type="protein sequence ID" value="KAF2800635.1"/>
    <property type="molecule type" value="Genomic_DNA"/>
</dbReference>
<dbReference type="CDD" id="cd00570">
    <property type="entry name" value="GST_N_family"/>
    <property type="match status" value="1"/>
</dbReference>
<evidence type="ECO:0000313" key="3">
    <source>
        <dbReference type="EMBL" id="KAF2800635.1"/>
    </source>
</evidence>
<dbReference type="SUPFAM" id="SSF47616">
    <property type="entry name" value="GST C-terminal domain-like"/>
    <property type="match status" value="1"/>
</dbReference>
<dbReference type="Proteomes" id="UP000799757">
    <property type="component" value="Unassembled WGS sequence"/>
</dbReference>
<dbReference type="PROSITE" id="PS50404">
    <property type="entry name" value="GST_NTER"/>
    <property type="match status" value="1"/>
</dbReference>
<evidence type="ECO:0000259" key="2">
    <source>
        <dbReference type="PROSITE" id="PS50405"/>
    </source>
</evidence>
<reference evidence="3" key="1">
    <citation type="journal article" date="2020" name="Stud. Mycol.">
        <title>101 Dothideomycetes genomes: a test case for predicting lifestyles and emergence of pathogens.</title>
        <authorList>
            <person name="Haridas S."/>
            <person name="Albert R."/>
            <person name="Binder M."/>
            <person name="Bloem J."/>
            <person name="Labutti K."/>
            <person name="Salamov A."/>
            <person name="Andreopoulos B."/>
            <person name="Baker S."/>
            <person name="Barry K."/>
            <person name="Bills G."/>
            <person name="Bluhm B."/>
            <person name="Cannon C."/>
            <person name="Castanera R."/>
            <person name="Culley D."/>
            <person name="Daum C."/>
            <person name="Ezra D."/>
            <person name="Gonzalez J."/>
            <person name="Henrissat B."/>
            <person name="Kuo A."/>
            <person name="Liang C."/>
            <person name="Lipzen A."/>
            <person name="Lutzoni F."/>
            <person name="Magnuson J."/>
            <person name="Mondo S."/>
            <person name="Nolan M."/>
            <person name="Ohm R."/>
            <person name="Pangilinan J."/>
            <person name="Park H.-J."/>
            <person name="Ramirez L."/>
            <person name="Alfaro M."/>
            <person name="Sun H."/>
            <person name="Tritt A."/>
            <person name="Yoshinaga Y."/>
            <person name="Zwiers L.-H."/>
            <person name="Turgeon B."/>
            <person name="Goodwin S."/>
            <person name="Spatafora J."/>
            <person name="Crous P."/>
            <person name="Grigoriev I."/>
        </authorList>
    </citation>
    <scope>NUCLEOTIDE SEQUENCE</scope>
    <source>
        <strain evidence="3">CBS 109.77</strain>
    </source>
</reference>
<dbReference type="GO" id="GO:0005737">
    <property type="term" value="C:cytoplasm"/>
    <property type="evidence" value="ECO:0007669"/>
    <property type="project" value="TreeGrafter"/>
</dbReference>
<dbReference type="OrthoDB" id="202840at2759"/>
<dbReference type="PROSITE" id="PS50405">
    <property type="entry name" value="GST_CTER"/>
    <property type="match status" value="1"/>
</dbReference>
<dbReference type="InterPro" id="IPR004045">
    <property type="entry name" value="Glutathione_S-Trfase_N"/>
</dbReference>
<dbReference type="InterPro" id="IPR010987">
    <property type="entry name" value="Glutathione-S-Trfase_C-like"/>
</dbReference>
<dbReference type="AlphaFoldDB" id="A0A6A6XX99"/>
<dbReference type="Gene3D" id="3.40.30.10">
    <property type="entry name" value="Glutaredoxin"/>
    <property type="match status" value="1"/>
</dbReference>
<name>A0A6A6XX99_9PLEO</name>
<dbReference type="InterPro" id="IPR036282">
    <property type="entry name" value="Glutathione-S-Trfase_C_sf"/>
</dbReference>